<evidence type="ECO:0000256" key="5">
    <source>
        <dbReference type="SAM" id="Phobius"/>
    </source>
</evidence>
<reference evidence="7" key="1">
    <citation type="journal article" date="2021" name="New Phytol.">
        <title>Evolutionary innovations through gain and loss of genes in the ectomycorrhizal Boletales.</title>
        <authorList>
            <person name="Wu G."/>
            <person name="Miyauchi S."/>
            <person name="Morin E."/>
            <person name="Kuo A."/>
            <person name="Drula E."/>
            <person name="Varga T."/>
            <person name="Kohler A."/>
            <person name="Feng B."/>
            <person name="Cao Y."/>
            <person name="Lipzen A."/>
            <person name="Daum C."/>
            <person name="Hundley H."/>
            <person name="Pangilinan J."/>
            <person name="Johnson J."/>
            <person name="Barry K."/>
            <person name="LaButti K."/>
            <person name="Ng V."/>
            <person name="Ahrendt S."/>
            <person name="Min B."/>
            <person name="Choi I.G."/>
            <person name="Park H."/>
            <person name="Plett J.M."/>
            <person name="Magnuson J."/>
            <person name="Spatafora J.W."/>
            <person name="Nagy L.G."/>
            <person name="Henrissat B."/>
            <person name="Grigoriev I.V."/>
            <person name="Yang Z.L."/>
            <person name="Xu J."/>
            <person name="Martin F.M."/>
        </authorList>
    </citation>
    <scope>NUCLEOTIDE SEQUENCE</scope>
    <source>
        <strain evidence="7">KKN 215</strain>
    </source>
</reference>
<evidence type="ECO:0000313" key="7">
    <source>
        <dbReference type="EMBL" id="KAH8100312.1"/>
    </source>
</evidence>
<feature type="transmembrane region" description="Helical" evidence="5">
    <location>
        <begin position="330"/>
        <end position="355"/>
    </location>
</feature>
<dbReference type="InterPro" id="IPR020846">
    <property type="entry name" value="MFS_dom"/>
</dbReference>
<evidence type="ECO:0000256" key="4">
    <source>
        <dbReference type="ARBA" id="ARBA00023136"/>
    </source>
</evidence>
<feature type="transmembrane region" description="Helical" evidence="5">
    <location>
        <begin position="104"/>
        <end position="121"/>
    </location>
</feature>
<dbReference type="GO" id="GO:0022857">
    <property type="term" value="F:transmembrane transporter activity"/>
    <property type="evidence" value="ECO:0007669"/>
    <property type="project" value="InterPro"/>
</dbReference>
<feature type="transmembrane region" description="Helical" evidence="5">
    <location>
        <begin position="285"/>
        <end position="309"/>
    </location>
</feature>
<dbReference type="PANTHER" id="PTHR23502:SF64">
    <property type="entry name" value="TRANSPORTER, PUTATIVE (AFU_ORTHOLOGUE AFUA_3G11760)-RELATED"/>
    <property type="match status" value="1"/>
</dbReference>
<evidence type="ECO:0000313" key="8">
    <source>
        <dbReference type="Proteomes" id="UP000813824"/>
    </source>
</evidence>
<feature type="transmembrane region" description="Helical" evidence="5">
    <location>
        <begin position="166"/>
        <end position="186"/>
    </location>
</feature>
<dbReference type="Proteomes" id="UP000813824">
    <property type="component" value="Unassembled WGS sequence"/>
</dbReference>
<evidence type="ECO:0000256" key="1">
    <source>
        <dbReference type="ARBA" id="ARBA00004141"/>
    </source>
</evidence>
<dbReference type="InterPro" id="IPR011701">
    <property type="entry name" value="MFS"/>
</dbReference>
<dbReference type="EMBL" id="JAEVFJ010000016">
    <property type="protein sequence ID" value="KAH8100312.1"/>
    <property type="molecule type" value="Genomic_DNA"/>
</dbReference>
<keyword evidence="4 5" id="KW-0472">Membrane</keyword>
<dbReference type="Gene3D" id="1.20.1720.10">
    <property type="entry name" value="Multidrug resistance protein D"/>
    <property type="match status" value="1"/>
</dbReference>
<gene>
    <name evidence="7" type="ORF">BXZ70DRAFT_181347</name>
</gene>
<feature type="transmembrane region" description="Helical" evidence="5">
    <location>
        <begin position="133"/>
        <end position="154"/>
    </location>
</feature>
<accession>A0A8K0UQ68</accession>
<evidence type="ECO:0000259" key="6">
    <source>
        <dbReference type="PROSITE" id="PS50850"/>
    </source>
</evidence>
<comment type="subcellular location">
    <subcellularLocation>
        <location evidence="1">Membrane</location>
        <topology evidence="1">Multi-pass membrane protein</topology>
    </subcellularLocation>
</comment>
<dbReference type="GO" id="GO:0005886">
    <property type="term" value="C:plasma membrane"/>
    <property type="evidence" value="ECO:0007669"/>
    <property type="project" value="TreeGrafter"/>
</dbReference>
<dbReference type="PROSITE" id="PS50850">
    <property type="entry name" value="MFS"/>
    <property type="match status" value="1"/>
</dbReference>
<comment type="caution">
    <text evidence="7">The sequence shown here is derived from an EMBL/GenBank/DDBJ whole genome shotgun (WGS) entry which is preliminary data.</text>
</comment>
<evidence type="ECO:0000256" key="2">
    <source>
        <dbReference type="ARBA" id="ARBA00022692"/>
    </source>
</evidence>
<keyword evidence="3 5" id="KW-1133">Transmembrane helix</keyword>
<feature type="transmembrane region" description="Helical" evidence="5">
    <location>
        <begin position="73"/>
        <end position="92"/>
    </location>
</feature>
<feature type="transmembrane region" description="Helical" evidence="5">
    <location>
        <begin position="250"/>
        <end position="273"/>
    </location>
</feature>
<name>A0A8K0UQ68_9AGAR</name>
<feature type="transmembrane region" description="Helical" evidence="5">
    <location>
        <begin position="361"/>
        <end position="385"/>
    </location>
</feature>
<feature type="transmembrane region" description="Helical" evidence="5">
    <location>
        <begin position="192"/>
        <end position="212"/>
    </location>
</feature>
<dbReference type="AlphaFoldDB" id="A0A8K0UQ68"/>
<dbReference type="Pfam" id="PF07690">
    <property type="entry name" value="MFS_1"/>
    <property type="match status" value="1"/>
</dbReference>
<dbReference type="SUPFAM" id="SSF103473">
    <property type="entry name" value="MFS general substrate transporter"/>
    <property type="match status" value="1"/>
</dbReference>
<proteinExistence type="predicted"/>
<protein>
    <submittedName>
        <fullName evidence="7">MFS general substrate transporter</fullName>
    </submittedName>
</protein>
<keyword evidence="8" id="KW-1185">Reference proteome</keyword>
<feature type="transmembrane region" description="Helical" evidence="5">
    <location>
        <begin position="426"/>
        <end position="447"/>
    </location>
</feature>
<keyword evidence="2 5" id="KW-0812">Transmembrane</keyword>
<organism evidence="7 8">
    <name type="scientific">Cristinia sonorae</name>
    <dbReference type="NCBI Taxonomy" id="1940300"/>
    <lineage>
        <taxon>Eukaryota</taxon>
        <taxon>Fungi</taxon>
        <taxon>Dikarya</taxon>
        <taxon>Basidiomycota</taxon>
        <taxon>Agaricomycotina</taxon>
        <taxon>Agaricomycetes</taxon>
        <taxon>Agaricomycetidae</taxon>
        <taxon>Agaricales</taxon>
        <taxon>Pleurotineae</taxon>
        <taxon>Stephanosporaceae</taxon>
        <taxon>Cristinia</taxon>
    </lineage>
</organism>
<dbReference type="PANTHER" id="PTHR23502">
    <property type="entry name" value="MAJOR FACILITATOR SUPERFAMILY"/>
    <property type="match status" value="1"/>
</dbReference>
<dbReference type="OrthoDB" id="3066029at2759"/>
<sequence length="467" mass="50756">MATGTGEDSESAPLLERDRDFEHEAVYKRFSPIQKRWIITMVSLCELLPRFMSGTFIPSIPEIARDLDSTGEVISLGVSLYLLVNALGCMLWATYSAFYGRRPVYLISLTFQCIGSLGIATSRSVASLLFFRVLQAFGASSGVSIGLSVVGDVFKLEERGTASGIFFASVYVGPVLAPVIGGFMAQYYSWRIMQLVLFISGLTILTIVSLFLPETIHPGTRGLDSLQTGKRRWVWLNPFKSLALLRSPNVTIVAMASGLTALTDYALLVPIAYTIGKRYGINNAAIIGALFIPNGFGNLTGAPFGGRFSDMVVIKMRQRRGGVWVPEDRLRITLHSISLVAPLCLLLCGVFVTYVEGTLGIVLNLTMFFINGFRVDFILSPAAAYGVDILHSRSAEVAAATMALRGLIVASCTSMILPTINAFGILNFYAITSCLGWAGLGLLWSVVAYGDRMRAYAEVGYSTVRDN</sequence>
<dbReference type="InterPro" id="IPR036259">
    <property type="entry name" value="MFS_trans_sf"/>
</dbReference>
<evidence type="ECO:0000256" key="3">
    <source>
        <dbReference type="ARBA" id="ARBA00022989"/>
    </source>
</evidence>
<feature type="domain" description="Major facilitator superfamily (MFS) profile" evidence="6">
    <location>
        <begin position="38"/>
        <end position="453"/>
    </location>
</feature>